<gene>
    <name evidence="5" type="ORF">GCM10023213_19760</name>
</gene>
<accession>A0ABP9P2G0</accession>
<comment type="similarity">
    <text evidence="1">Belongs to the ParB family.</text>
</comment>
<keyword evidence="6" id="KW-1185">Reference proteome</keyword>
<protein>
    <recommendedName>
        <fullName evidence="4">ParB-like N-terminal domain-containing protein</fullName>
    </recommendedName>
</protein>
<comment type="caution">
    <text evidence="5">The sequence shown here is derived from an EMBL/GenBank/DDBJ whole genome shotgun (WGS) entry which is preliminary data.</text>
</comment>
<dbReference type="SMART" id="SM00470">
    <property type="entry name" value="ParB"/>
    <property type="match status" value="1"/>
</dbReference>
<evidence type="ECO:0000256" key="1">
    <source>
        <dbReference type="ARBA" id="ARBA00006295"/>
    </source>
</evidence>
<dbReference type="InterPro" id="IPR036086">
    <property type="entry name" value="ParB/Sulfiredoxin_sf"/>
</dbReference>
<reference evidence="6" key="1">
    <citation type="journal article" date="2019" name="Int. J. Syst. Evol. Microbiol.">
        <title>The Global Catalogue of Microorganisms (GCM) 10K type strain sequencing project: providing services to taxonomists for standard genome sequencing and annotation.</title>
        <authorList>
            <consortium name="The Broad Institute Genomics Platform"/>
            <consortium name="The Broad Institute Genome Sequencing Center for Infectious Disease"/>
            <person name="Wu L."/>
            <person name="Ma J."/>
        </authorList>
    </citation>
    <scope>NUCLEOTIDE SEQUENCE [LARGE SCALE GENOMIC DNA]</scope>
    <source>
        <strain evidence="6">JCM 18053</strain>
    </source>
</reference>
<dbReference type="EMBL" id="BAABIA010000003">
    <property type="protein sequence ID" value="GAA5139297.1"/>
    <property type="molecule type" value="Genomic_DNA"/>
</dbReference>
<evidence type="ECO:0000256" key="2">
    <source>
        <dbReference type="ARBA" id="ARBA00022829"/>
    </source>
</evidence>
<dbReference type="InterPro" id="IPR050336">
    <property type="entry name" value="Chromosome_partition/occlusion"/>
</dbReference>
<feature type="region of interest" description="Disordered" evidence="3">
    <location>
        <begin position="613"/>
        <end position="632"/>
    </location>
</feature>
<evidence type="ECO:0000313" key="6">
    <source>
        <dbReference type="Proteomes" id="UP001499852"/>
    </source>
</evidence>
<organism evidence="5 6">
    <name type="scientific">Prosthecobacter algae</name>
    <dbReference type="NCBI Taxonomy" id="1144682"/>
    <lineage>
        <taxon>Bacteria</taxon>
        <taxon>Pseudomonadati</taxon>
        <taxon>Verrucomicrobiota</taxon>
        <taxon>Verrucomicrobiia</taxon>
        <taxon>Verrucomicrobiales</taxon>
        <taxon>Verrucomicrobiaceae</taxon>
        <taxon>Prosthecobacter</taxon>
    </lineage>
</organism>
<dbReference type="PANTHER" id="PTHR33375:SF1">
    <property type="entry name" value="CHROMOSOME-PARTITIONING PROTEIN PARB-RELATED"/>
    <property type="match status" value="1"/>
</dbReference>
<evidence type="ECO:0000313" key="5">
    <source>
        <dbReference type="EMBL" id="GAA5139297.1"/>
    </source>
</evidence>
<dbReference type="Proteomes" id="UP001499852">
    <property type="component" value="Unassembled WGS sequence"/>
</dbReference>
<dbReference type="SUPFAM" id="SSF109709">
    <property type="entry name" value="KorB DNA-binding domain-like"/>
    <property type="match status" value="1"/>
</dbReference>
<dbReference type="NCBIfam" id="TIGR00180">
    <property type="entry name" value="parB_part"/>
    <property type="match status" value="1"/>
</dbReference>
<dbReference type="PANTHER" id="PTHR33375">
    <property type="entry name" value="CHROMOSOME-PARTITIONING PROTEIN PARB-RELATED"/>
    <property type="match status" value="1"/>
</dbReference>
<dbReference type="Gene3D" id="3.90.1530.30">
    <property type="match status" value="1"/>
</dbReference>
<dbReference type="InterPro" id="IPR004437">
    <property type="entry name" value="ParB/RepB/Spo0J"/>
</dbReference>
<dbReference type="Pfam" id="PF17762">
    <property type="entry name" value="HTH_ParB"/>
    <property type="match status" value="1"/>
</dbReference>
<dbReference type="Pfam" id="PF02195">
    <property type="entry name" value="ParB_N"/>
    <property type="match status" value="1"/>
</dbReference>
<dbReference type="RefSeq" id="WP_345736203.1">
    <property type="nucleotide sequence ID" value="NZ_BAABIA010000003.1"/>
</dbReference>
<name>A0ABP9P2G0_9BACT</name>
<dbReference type="InterPro" id="IPR003115">
    <property type="entry name" value="ParB_N"/>
</dbReference>
<feature type="domain" description="ParB-like N-terminal" evidence="4">
    <location>
        <begin position="18"/>
        <end position="124"/>
    </location>
</feature>
<evidence type="ECO:0000256" key="3">
    <source>
        <dbReference type="SAM" id="MobiDB-lite"/>
    </source>
</evidence>
<proteinExistence type="inferred from homology"/>
<dbReference type="SUPFAM" id="SSF110849">
    <property type="entry name" value="ParB/Sulfiredoxin"/>
    <property type="match status" value="1"/>
</dbReference>
<dbReference type="InterPro" id="IPR041468">
    <property type="entry name" value="HTH_ParB/Spo0J"/>
</dbReference>
<sequence>MIAQTEPMNQGEEAPQIQYLEYVELHASPTNPRKHFDEGPMQELSENIHEHGVRMPLLARPSKDKPGSYEIVAGERRFRATGLALERLAKEEDEDRYAKLFKLPVIVQDLDDTTVLELQLIENLQRQDLTAMEEARGYQRLLDLPGGEYTPQKIAQKISKSVDTVLLKLKMLKAPEVLQKALEEGKVSERHLVLVASVPTEKFRKECAAKVLGGVWNWQEQADRPWSVRETADYISQNYRMSLKGVLWSLDDQTLVPAAGACSQCPHFAKKAAEQDQELASSLGNGRGQTDPMTCLHPECWRKKQDATLKVMKAAEKGGEVKVMKPADQEKVISDSGQIQPGAKMVKLDDKLPYEILGHYNDAKAPTWREVIGPVPPAGTVQIANTKHAGLVELIDKKTAIEAAKGGKHAPIFARVMLNGKKEKTEAEVKQREKELFAQKVEQRERFVLFDHLAEVAAEKGGTMEAALVTFDIVLLDSGMDGCRFMAEWLKLEVQAPKKESLNQQHYREAVLKHVIERDTSKHEVETLIMLAAIAKWVKITGIGSGLVKAVYSHYGFDEKTIHALAKSQIEAELAAKAAKKKPKLKSKGRDLEPAAATEKANAKVATAEIIKQGDKERKKAPSRKVGVGMFGRGPHGNVTGNIEGFAAEEKPKVSPPQHLEQVREWKVKNPDKPAPLVAEALGITYDEALACCDYLVDEKFDGIAATKIENWTVEQKAKALNAGTHDLAALIGVKPNRKEKEALRAWDAERYRVRTAAAKLK</sequence>
<evidence type="ECO:0000259" key="4">
    <source>
        <dbReference type="SMART" id="SM00470"/>
    </source>
</evidence>
<dbReference type="Gene3D" id="1.10.10.2830">
    <property type="match status" value="1"/>
</dbReference>
<keyword evidence="2" id="KW-0159">Chromosome partition</keyword>